<feature type="region of interest" description="Disordered" evidence="1">
    <location>
        <begin position="481"/>
        <end position="524"/>
    </location>
</feature>
<evidence type="ECO:0000313" key="2">
    <source>
        <dbReference type="EMBL" id="KAF9886741.1"/>
    </source>
</evidence>
<dbReference type="InterPro" id="IPR011009">
    <property type="entry name" value="Kinase-like_dom_sf"/>
</dbReference>
<dbReference type="Proteomes" id="UP001194746">
    <property type="component" value="Unassembled WGS sequence"/>
</dbReference>
<gene>
    <name evidence="2" type="ORF">FE257_011118</name>
</gene>
<accession>A0AAD4CHT8</accession>
<proteinExistence type="predicted"/>
<dbReference type="SUPFAM" id="SSF56112">
    <property type="entry name" value="Protein kinase-like (PK-like)"/>
    <property type="match status" value="1"/>
</dbReference>
<dbReference type="EMBL" id="VCAU01000072">
    <property type="protein sequence ID" value="KAF9886741.1"/>
    <property type="molecule type" value="Genomic_DNA"/>
</dbReference>
<dbReference type="InterPro" id="IPR051678">
    <property type="entry name" value="AGP_Transferase"/>
</dbReference>
<evidence type="ECO:0000313" key="3">
    <source>
        <dbReference type="Proteomes" id="UP001194746"/>
    </source>
</evidence>
<evidence type="ECO:0008006" key="4">
    <source>
        <dbReference type="Google" id="ProtNLM"/>
    </source>
</evidence>
<dbReference type="PANTHER" id="PTHR21310">
    <property type="entry name" value="AMINOGLYCOSIDE PHOSPHOTRANSFERASE-RELATED-RELATED"/>
    <property type="match status" value="1"/>
</dbReference>
<sequence>MQPRMCYDGAAWEKSEEIADTWVTLFFDPSISRPIGDFVIQHHKLDDAVQFELLEKGAFNISLQMKYKVGSAVIRFPIPGATMFPEEKTRYEVATVRYIKDQTSIPVPFIYHWGSKKDCPLEVGPFMIMDYIEHDSSMYDVFNYPECPYAERGRLDPNIDEDILEAAYGEMAGVLLKLAKTSLPRIGSVTQMDDFTWEVANRPLPMTVNELVQLASLPQSCLPTTPFDSASLYFESLANLLMAHLKNQRNDAIQSADDCRRKFVARCLFLKLARERKLNKRWDIYDQGPFNLWGDDFRPANVLINKEKNIVGIVDFEFTYAAPVEFSFAPPWWLLLKRPEYWPDGLEDWTKLFDRRLQTFLKAMVQCEDDAIEKGRLSEKDRLSGPMRESWDSGDFWILYAVLRNFAFDLVYWHKIDHRFFGPSDNVEDAWRQRLDLLDDTEKEEMERLVAQKLEKRETRVLAWDPDPYTLSHIDIAKTMAAKGNGQTEGKEGDEDSKEKPNDPDTQQICEGVARLSTSVPLSG</sequence>
<reference evidence="2" key="2">
    <citation type="submission" date="2020-02" db="EMBL/GenBank/DDBJ databases">
        <authorList>
            <person name="Gilchrist C.L.M."/>
            <person name="Chooi Y.-H."/>
        </authorList>
    </citation>
    <scope>NUCLEOTIDE SEQUENCE</scope>
    <source>
        <strain evidence="2">MST-FP2251</strain>
    </source>
</reference>
<organism evidence="2 3">
    <name type="scientific">Aspergillus nanangensis</name>
    <dbReference type="NCBI Taxonomy" id="2582783"/>
    <lineage>
        <taxon>Eukaryota</taxon>
        <taxon>Fungi</taxon>
        <taxon>Dikarya</taxon>
        <taxon>Ascomycota</taxon>
        <taxon>Pezizomycotina</taxon>
        <taxon>Eurotiomycetes</taxon>
        <taxon>Eurotiomycetidae</taxon>
        <taxon>Eurotiales</taxon>
        <taxon>Aspergillaceae</taxon>
        <taxon>Aspergillus</taxon>
        <taxon>Aspergillus subgen. Circumdati</taxon>
    </lineage>
</organism>
<evidence type="ECO:0000256" key="1">
    <source>
        <dbReference type="SAM" id="MobiDB-lite"/>
    </source>
</evidence>
<protein>
    <recommendedName>
        <fullName evidence="4">Aminoglycoside phosphotransferase domain-containing protein</fullName>
    </recommendedName>
</protein>
<dbReference type="PANTHER" id="PTHR21310:SF37">
    <property type="entry name" value="AMINOGLYCOSIDE PHOSPHOTRANSFERASE DOMAIN-CONTAINING PROTEIN"/>
    <property type="match status" value="1"/>
</dbReference>
<dbReference type="AlphaFoldDB" id="A0AAD4CHT8"/>
<comment type="caution">
    <text evidence="2">The sequence shown here is derived from an EMBL/GenBank/DDBJ whole genome shotgun (WGS) entry which is preliminary data.</text>
</comment>
<reference evidence="2" key="1">
    <citation type="journal article" date="2019" name="Beilstein J. Org. Chem.">
        <title>Nanangenines: drimane sesquiterpenoids as the dominant metabolite cohort of a novel Australian fungus, Aspergillus nanangensis.</title>
        <authorList>
            <person name="Lacey H.J."/>
            <person name="Gilchrist C.L.M."/>
            <person name="Crombie A."/>
            <person name="Kalaitzis J.A."/>
            <person name="Vuong D."/>
            <person name="Rutledge P.J."/>
            <person name="Turner P."/>
            <person name="Pitt J.I."/>
            <person name="Lacey E."/>
            <person name="Chooi Y.H."/>
            <person name="Piggott A.M."/>
        </authorList>
    </citation>
    <scope>NUCLEOTIDE SEQUENCE</scope>
    <source>
        <strain evidence="2">MST-FP2251</strain>
    </source>
</reference>
<name>A0AAD4CHT8_ASPNN</name>
<keyword evidence="3" id="KW-1185">Reference proteome</keyword>